<comment type="caution">
    <text evidence="3">The sequence shown here is derived from an EMBL/GenBank/DDBJ whole genome shotgun (WGS) entry which is preliminary data.</text>
</comment>
<evidence type="ECO:0000256" key="1">
    <source>
        <dbReference type="ARBA" id="ARBA00023002"/>
    </source>
</evidence>
<name>A0ABS2DPY0_9BURK</name>
<organism evidence="3 4">
    <name type="scientific">Sutterella massiliensis</name>
    <dbReference type="NCBI Taxonomy" id="1816689"/>
    <lineage>
        <taxon>Bacteria</taxon>
        <taxon>Pseudomonadati</taxon>
        <taxon>Pseudomonadota</taxon>
        <taxon>Betaproteobacteria</taxon>
        <taxon>Burkholderiales</taxon>
        <taxon>Sutterellaceae</taxon>
        <taxon>Sutterella</taxon>
    </lineage>
</organism>
<dbReference type="SUPFAM" id="SSF51905">
    <property type="entry name" value="FAD/NAD(P)-binding domain"/>
    <property type="match status" value="1"/>
</dbReference>
<proteinExistence type="predicted"/>
<dbReference type="RefSeq" id="WP_205101882.1">
    <property type="nucleotide sequence ID" value="NZ_JACJJC010000003.1"/>
</dbReference>
<keyword evidence="4" id="KW-1185">Reference proteome</keyword>
<accession>A0ABS2DPY0</accession>
<evidence type="ECO:0000313" key="4">
    <source>
        <dbReference type="Proteomes" id="UP000715095"/>
    </source>
</evidence>
<dbReference type="Proteomes" id="UP000715095">
    <property type="component" value="Unassembled WGS sequence"/>
</dbReference>
<protein>
    <submittedName>
        <fullName evidence="3">FAD-binding oxidoreductase</fullName>
    </submittedName>
</protein>
<dbReference type="PANTHER" id="PTHR13847:SF289">
    <property type="entry name" value="GLYCINE OXIDASE"/>
    <property type="match status" value="1"/>
</dbReference>
<gene>
    <name evidence="3" type="ORF">H6A60_02665</name>
</gene>
<dbReference type="Pfam" id="PF01266">
    <property type="entry name" value="DAO"/>
    <property type="match status" value="1"/>
</dbReference>
<dbReference type="Gene3D" id="3.30.9.10">
    <property type="entry name" value="D-Amino Acid Oxidase, subunit A, domain 2"/>
    <property type="match status" value="1"/>
</dbReference>
<reference evidence="3 4" key="1">
    <citation type="journal article" date="2021" name="Sci. Rep.">
        <title>The distribution of antibiotic resistance genes in chicken gut microbiota commensals.</title>
        <authorList>
            <person name="Juricova H."/>
            <person name="Matiasovicova J."/>
            <person name="Kubasova T."/>
            <person name="Cejkova D."/>
            <person name="Rychlik I."/>
        </authorList>
    </citation>
    <scope>NUCLEOTIDE SEQUENCE [LARGE SCALE GENOMIC DNA]</scope>
    <source>
        <strain evidence="3 4">An829</strain>
    </source>
</reference>
<dbReference type="Gene3D" id="3.50.50.60">
    <property type="entry name" value="FAD/NAD(P)-binding domain"/>
    <property type="match status" value="2"/>
</dbReference>
<dbReference type="EMBL" id="JACJJC010000003">
    <property type="protein sequence ID" value="MBM6703406.1"/>
    <property type="molecule type" value="Genomic_DNA"/>
</dbReference>
<sequence length="415" mass="44289">MHFLVVGAGLSGLLASLELIDRGHRVTLVEAESAPCRGASFSMASTTGELRPFLPIEPLTLGERLKRRISCANGALRYGTKEALRYQGFVKTAADLSTPERVEAARSFASLLSLRAQTLLSELTMRYALASERSIGLMHIYDEMEPPAPMGSESELSPAYARAAQPMLPESLALEHVVFNPDGATFSASLLAREAKEILQKHPLCEVLCGTRALGILERDGVARGILTENGPLEADGTLVAAGSKSLDVLHGSALSEETCERLAPATRLMLSAERCEAAQHTPVGLAFNDDAIAAPVGESIRICGPWHLGEADEIEKEAGYKALWATAMHFLPESAHWNKGRYLAQTVLVSPDGLGLIGASALSGLSLSIGGGFHSADFCALYAKVAASSLTGEALEEEDRDFAETLSPNRFERC</sequence>
<feature type="domain" description="FAD dependent oxidoreductase" evidence="2">
    <location>
        <begin position="3"/>
        <end position="388"/>
    </location>
</feature>
<evidence type="ECO:0000313" key="3">
    <source>
        <dbReference type="EMBL" id="MBM6703406.1"/>
    </source>
</evidence>
<dbReference type="InterPro" id="IPR036188">
    <property type="entry name" value="FAD/NAD-bd_sf"/>
</dbReference>
<evidence type="ECO:0000259" key="2">
    <source>
        <dbReference type="Pfam" id="PF01266"/>
    </source>
</evidence>
<dbReference type="InterPro" id="IPR006076">
    <property type="entry name" value="FAD-dep_OxRdtase"/>
</dbReference>
<keyword evidence="1" id="KW-0560">Oxidoreductase</keyword>
<dbReference type="PANTHER" id="PTHR13847">
    <property type="entry name" value="SARCOSINE DEHYDROGENASE-RELATED"/>
    <property type="match status" value="1"/>
</dbReference>